<dbReference type="CDD" id="cd17352">
    <property type="entry name" value="MFS_MCT_SLC16"/>
    <property type="match status" value="1"/>
</dbReference>
<dbReference type="OrthoDB" id="10060767at2759"/>
<keyword evidence="6" id="KW-1185">Reference proteome</keyword>
<feature type="transmembrane region" description="Helical" evidence="3">
    <location>
        <begin position="307"/>
        <end position="326"/>
    </location>
</feature>
<dbReference type="InterPro" id="IPR011701">
    <property type="entry name" value="MFS"/>
</dbReference>
<dbReference type="PROSITE" id="PS50850">
    <property type="entry name" value="MFS"/>
    <property type="match status" value="1"/>
</dbReference>
<name>A0A9X0CFR0_9CNID</name>
<dbReference type="AlphaFoldDB" id="A0A9X0CFR0"/>
<accession>A0A9X0CFR0</accession>
<keyword evidence="3" id="KW-1133">Transmembrane helix</keyword>
<evidence type="ECO:0000313" key="5">
    <source>
        <dbReference type="EMBL" id="KAJ7330742.1"/>
    </source>
</evidence>
<feature type="transmembrane region" description="Helical" evidence="3">
    <location>
        <begin position="118"/>
        <end position="139"/>
    </location>
</feature>
<keyword evidence="3" id="KW-0472">Membrane</keyword>
<feature type="transmembrane region" description="Helical" evidence="3">
    <location>
        <begin position="279"/>
        <end position="300"/>
    </location>
</feature>
<dbReference type="PANTHER" id="PTHR11360:SF251">
    <property type="entry name" value="MAJOR FACILITATOR SUPERFAMILY (MFS) PROFILE DOMAIN-CONTAINING PROTEIN"/>
    <property type="match status" value="1"/>
</dbReference>
<dbReference type="Gene3D" id="1.20.1250.20">
    <property type="entry name" value="MFS general substrate transporter like domains"/>
    <property type="match status" value="1"/>
</dbReference>
<feature type="transmembrane region" description="Helical" evidence="3">
    <location>
        <begin position="238"/>
        <end position="259"/>
    </location>
</feature>
<dbReference type="Pfam" id="PF07690">
    <property type="entry name" value="MFS_1"/>
    <property type="match status" value="2"/>
</dbReference>
<dbReference type="GO" id="GO:0016020">
    <property type="term" value="C:membrane"/>
    <property type="evidence" value="ECO:0007669"/>
    <property type="project" value="UniProtKB-SubCell"/>
</dbReference>
<keyword evidence="3" id="KW-0812">Transmembrane</keyword>
<feature type="region of interest" description="Disordered" evidence="2">
    <location>
        <begin position="423"/>
        <end position="456"/>
    </location>
</feature>
<feature type="transmembrane region" description="Helical" evidence="3">
    <location>
        <begin position="151"/>
        <end position="172"/>
    </location>
</feature>
<evidence type="ECO:0000256" key="1">
    <source>
        <dbReference type="ARBA" id="ARBA00004141"/>
    </source>
</evidence>
<organism evidence="5 6">
    <name type="scientific">Desmophyllum pertusum</name>
    <dbReference type="NCBI Taxonomy" id="174260"/>
    <lineage>
        <taxon>Eukaryota</taxon>
        <taxon>Metazoa</taxon>
        <taxon>Cnidaria</taxon>
        <taxon>Anthozoa</taxon>
        <taxon>Hexacorallia</taxon>
        <taxon>Scleractinia</taxon>
        <taxon>Caryophylliina</taxon>
        <taxon>Caryophylliidae</taxon>
        <taxon>Desmophyllum</taxon>
    </lineage>
</organism>
<comment type="caution">
    <text evidence="5">The sequence shown here is derived from an EMBL/GenBank/DDBJ whole genome shotgun (WGS) entry which is preliminary data.</text>
</comment>
<feature type="domain" description="Major facilitator superfamily (MFS) profile" evidence="4">
    <location>
        <begin position="27"/>
        <end position="421"/>
    </location>
</feature>
<evidence type="ECO:0000256" key="3">
    <source>
        <dbReference type="SAM" id="Phobius"/>
    </source>
</evidence>
<dbReference type="InterPro" id="IPR050327">
    <property type="entry name" value="Proton-linked_MCT"/>
</dbReference>
<reference evidence="5" key="1">
    <citation type="submission" date="2023-01" db="EMBL/GenBank/DDBJ databases">
        <title>Genome assembly of the deep-sea coral Lophelia pertusa.</title>
        <authorList>
            <person name="Herrera S."/>
            <person name="Cordes E."/>
        </authorList>
    </citation>
    <scope>NUCLEOTIDE SEQUENCE</scope>
    <source>
        <strain evidence="5">USNM1676648</strain>
        <tissue evidence="5">Polyp</tissue>
    </source>
</reference>
<dbReference type="InterPro" id="IPR036259">
    <property type="entry name" value="MFS_trans_sf"/>
</dbReference>
<sequence>MAPCVACRTCRSCYDGDPCHTKDSAWAWIVCLAASMNLAFTVGLIYSFGVLLPVFMDYFKENRERTAWIGSLSIALCLGSGPFVGSLVNRFGCRTVSITGCLTCALSLTVASFANDLIILYLCYGVLGAGASCVFLSGFEIVRKCFDKRRSIALGITSAGQGIGTMALSQVLQSLVNALSWRNSLRIVAGALALNSFFGLLYDSKMYTTSNNEMLSREEVGERPTSKRFTFHWSVWKVPGFLLLTIGFFFVMFGRSVVYVHLVKYSEDRGMSLDASSRLILFMGINIVLGRFACGFLCSYKRLDNWCIYQALLLVNGVSTMLLTLAQNYEAFVAYSVVFGFCDGAWATVNNIQALTCVDHLRAASAFGFILLAGFVSSMVGPPLSGLAADKLGSYGPAFHMTGGAFVVASLIPFVLRCKKSSDEEDAEHAQEPEYQSDNEVGMDGPLKITQNSNDSKTTAVHDHTLFVSTI</sequence>
<feature type="transmembrane region" description="Helical" evidence="3">
    <location>
        <begin position="184"/>
        <end position="202"/>
    </location>
</feature>
<feature type="transmembrane region" description="Helical" evidence="3">
    <location>
        <begin position="398"/>
        <end position="416"/>
    </location>
</feature>
<dbReference type="SUPFAM" id="SSF103473">
    <property type="entry name" value="MFS general substrate transporter"/>
    <property type="match status" value="1"/>
</dbReference>
<proteinExistence type="predicted"/>
<dbReference type="PANTHER" id="PTHR11360">
    <property type="entry name" value="MONOCARBOXYLATE TRANSPORTER"/>
    <property type="match status" value="1"/>
</dbReference>
<feature type="transmembrane region" description="Helical" evidence="3">
    <location>
        <begin position="25"/>
        <end position="55"/>
    </location>
</feature>
<gene>
    <name evidence="5" type="ORF">OS493_021671</name>
</gene>
<feature type="transmembrane region" description="Helical" evidence="3">
    <location>
        <begin position="332"/>
        <end position="349"/>
    </location>
</feature>
<protein>
    <recommendedName>
        <fullName evidence="4">Major facilitator superfamily (MFS) profile domain-containing protein</fullName>
    </recommendedName>
</protein>
<evidence type="ECO:0000313" key="6">
    <source>
        <dbReference type="Proteomes" id="UP001163046"/>
    </source>
</evidence>
<comment type="subcellular location">
    <subcellularLocation>
        <location evidence="1">Membrane</location>
        <topology evidence="1">Multi-pass membrane protein</topology>
    </subcellularLocation>
</comment>
<dbReference type="Proteomes" id="UP001163046">
    <property type="component" value="Unassembled WGS sequence"/>
</dbReference>
<evidence type="ECO:0000256" key="2">
    <source>
        <dbReference type="SAM" id="MobiDB-lite"/>
    </source>
</evidence>
<dbReference type="InterPro" id="IPR020846">
    <property type="entry name" value="MFS_dom"/>
</dbReference>
<dbReference type="EMBL" id="MU827791">
    <property type="protein sequence ID" value="KAJ7330742.1"/>
    <property type="molecule type" value="Genomic_DNA"/>
</dbReference>
<dbReference type="GO" id="GO:0022857">
    <property type="term" value="F:transmembrane transporter activity"/>
    <property type="evidence" value="ECO:0007669"/>
    <property type="project" value="InterPro"/>
</dbReference>
<feature type="transmembrane region" description="Helical" evidence="3">
    <location>
        <begin position="67"/>
        <end position="88"/>
    </location>
</feature>
<feature type="transmembrane region" description="Helical" evidence="3">
    <location>
        <begin position="361"/>
        <end position="378"/>
    </location>
</feature>
<evidence type="ECO:0000259" key="4">
    <source>
        <dbReference type="PROSITE" id="PS50850"/>
    </source>
</evidence>